<dbReference type="AlphaFoldDB" id="A0A918TUW2"/>
<evidence type="ECO:0000313" key="3">
    <source>
        <dbReference type="Proteomes" id="UP000644507"/>
    </source>
</evidence>
<gene>
    <name evidence="2" type="ORF">GCM10007100_30460</name>
</gene>
<evidence type="ECO:0000313" key="2">
    <source>
        <dbReference type="EMBL" id="GHC61095.1"/>
    </source>
</evidence>
<feature type="region of interest" description="Disordered" evidence="1">
    <location>
        <begin position="13"/>
        <end position="59"/>
    </location>
</feature>
<dbReference type="Proteomes" id="UP000644507">
    <property type="component" value="Unassembled WGS sequence"/>
</dbReference>
<name>A0A918TUW2_9BACT</name>
<reference evidence="2" key="1">
    <citation type="journal article" date="2014" name="Int. J. Syst. Evol. Microbiol.">
        <title>Complete genome sequence of Corynebacterium casei LMG S-19264T (=DSM 44701T), isolated from a smear-ripened cheese.</title>
        <authorList>
            <consortium name="US DOE Joint Genome Institute (JGI-PGF)"/>
            <person name="Walter F."/>
            <person name="Albersmeier A."/>
            <person name="Kalinowski J."/>
            <person name="Ruckert C."/>
        </authorList>
    </citation>
    <scope>NUCLEOTIDE SEQUENCE</scope>
    <source>
        <strain evidence="2">KCTC 12988</strain>
    </source>
</reference>
<keyword evidence="3" id="KW-1185">Reference proteome</keyword>
<accession>A0A918TUW2</accession>
<organism evidence="2 3">
    <name type="scientific">Roseibacillus persicicus</name>
    <dbReference type="NCBI Taxonomy" id="454148"/>
    <lineage>
        <taxon>Bacteria</taxon>
        <taxon>Pseudomonadati</taxon>
        <taxon>Verrucomicrobiota</taxon>
        <taxon>Verrucomicrobiia</taxon>
        <taxon>Verrucomicrobiales</taxon>
        <taxon>Verrucomicrobiaceae</taxon>
        <taxon>Roseibacillus</taxon>
    </lineage>
</organism>
<protein>
    <submittedName>
        <fullName evidence="2">Uncharacterized protein</fullName>
    </submittedName>
</protein>
<evidence type="ECO:0000256" key="1">
    <source>
        <dbReference type="SAM" id="MobiDB-lite"/>
    </source>
</evidence>
<sequence>MKNAAIVDAMTYSNTSSRISGKQAYIYRPVRKKKQTGAQPKPAAPKSPNNSKNSNKKTK</sequence>
<comment type="caution">
    <text evidence="2">The sequence shown here is derived from an EMBL/GenBank/DDBJ whole genome shotgun (WGS) entry which is preliminary data.</text>
</comment>
<proteinExistence type="predicted"/>
<feature type="compositionally biased region" description="Low complexity" evidence="1">
    <location>
        <begin position="40"/>
        <end position="53"/>
    </location>
</feature>
<dbReference type="EMBL" id="BMXI01000014">
    <property type="protein sequence ID" value="GHC61095.1"/>
    <property type="molecule type" value="Genomic_DNA"/>
</dbReference>
<reference evidence="2" key="2">
    <citation type="submission" date="2020-09" db="EMBL/GenBank/DDBJ databases">
        <authorList>
            <person name="Sun Q."/>
            <person name="Kim S."/>
        </authorList>
    </citation>
    <scope>NUCLEOTIDE SEQUENCE</scope>
    <source>
        <strain evidence="2">KCTC 12988</strain>
    </source>
</reference>